<dbReference type="PROSITE" id="PS50262">
    <property type="entry name" value="G_PROTEIN_RECEP_F1_2"/>
    <property type="match status" value="1"/>
</dbReference>
<evidence type="ECO:0000256" key="2">
    <source>
        <dbReference type="ARBA" id="ARBA00022692"/>
    </source>
</evidence>
<gene>
    <name evidence="7" type="ORF">HFQ381_LOCUS25508</name>
    <name evidence="8" type="ORF">UJA718_LOCUS26218</name>
</gene>
<evidence type="ECO:0000256" key="3">
    <source>
        <dbReference type="ARBA" id="ARBA00022989"/>
    </source>
</evidence>
<evidence type="ECO:0000256" key="5">
    <source>
        <dbReference type="SAM" id="Phobius"/>
    </source>
</evidence>
<evidence type="ECO:0000313" key="9">
    <source>
        <dbReference type="Proteomes" id="UP000663851"/>
    </source>
</evidence>
<dbReference type="GO" id="GO:0016020">
    <property type="term" value="C:membrane"/>
    <property type="evidence" value="ECO:0007669"/>
    <property type="project" value="UniProtKB-SubCell"/>
</dbReference>
<dbReference type="InterPro" id="IPR017452">
    <property type="entry name" value="GPCR_Rhodpsn_7TM"/>
</dbReference>
<evidence type="ECO:0000259" key="6">
    <source>
        <dbReference type="PROSITE" id="PS50262"/>
    </source>
</evidence>
<evidence type="ECO:0000256" key="4">
    <source>
        <dbReference type="ARBA" id="ARBA00023136"/>
    </source>
</evidence>
<keyword evidence="3 5" id="KW-1133">Transmembrane helix</keyword>
<organism evidence="7 9">
    <name type="scientific">Rotaria socialis</name>
    <dbReference type="NCBI Taxonomy" id="392032"/>
    <lineage>
        <taxon>Eukaryota</taxon>
        <taxon>Metazoa</taxon>
        <taxon>Spiralia</taxon>
        <taxon>Gnathifera</taxon>
        <taxon>Rotifera</taxon>
        <taxon>Eurotatoria</taxon>
        <taxon>Bdelloidea</taxon>
        <taxon>Philodinida</taxon>
        <taxon>Philodinidae</taxon>
        <taxon>Rotaria</taxon>
    </lineage>
</organism>
<reference evidence="7" key="1">
    <citation type="submission" date="2021-02" db="EMBL/GenBank/DDBJ databases">
        <authorList>
            <person name="Nowell W R."/>
        </authorList>
    </citation>
    <scope>NUCLEOTIDE SEQUENCE</scope>
</reference>
<dbReference type="Proteomes" id="UP000663851">
    <property type="component" value="Unassembled WGS sequence"/>
</dbReference>
<evidence type="ECO:0000256" key="1">
    <source>
        <dbReference type="ARBA" id="ARBA00004370"/>
    </source>
</evidence>
<comment type="caution">
    <text evidence="7">The sequence shown here is derived from an EMBL/GenBank/DDBJ whole genome shotgun (WGS) entry which is preliminary data.</text>
</comment>
<evidence type="ECO:0000313" key="8">
    <source>
        <dbReference type="EMBL" id="CAF4499467.1"/>
    </source>
</evidence>
<feature type="transmembrane region" description="Helical" evidence="5">
    <location>
        <begin position="58"/>
        <end position="83"/>
    </location>
</feature>
<dbReference type="EMBL" id="CAJOBP010006724">
    <property type="protein sequence ID" value="CAF4499467.1"/>
    <property type="molecule type" value="Genomic_DNA"/>
</dbReference>
<proteinExistence type="predicted"/>
<feature type="transmembrane region" description="Helical" evidence="5">
    <location>
        <begin position="103"/>
        <end position="129"/>
    </location>
</feature>
<dbReference type="InterPro" id="IPR052954">
    <property type="entry name" value="GPCR-Ligand_Int"/>
</dbReference>
<feature type="domain" description="G-protein coupled receptors family 1 profile" evidence="6">
    <location>
        <begin position="38"/>
        <end position="139"/>
    </location>
</feature>
<dbReference type="GO" id="GO:0008528">
    <property type="term" value="F:G protein-coupled peptide receptor activity"/>
    <property type="evidence" value="ECO:0007669"/>
    <property type="project" value="InterPro"/>
</dbReference>
<keyword evidence="4 5" id="KW-0472">Membrane</keyword>
<keyword evidence="10" id="KW-1185">Reference proteome</keyword>
<dbReference type="SUPFAM" id="SSF81321">
    <property type="entry name" value="Family A G protein-coupled receptor-like"/>
    <property type="match status" value="1"/>
</dbReference>
<evidence type="ECO:0000313" key="7">
    <source>
        <dbReference type="EMBL" id="CAF4471867.1"/>
    </source>
</evidence>
<sequence length="139" mass="15734">MNCTEEPSRFAETDFLSSFAFWTLGVISIILSLFANAGNLINLFVLTRRHMRSTMTTLLVTLAWADLVPPTVVSLNNILFYYFLPHLNDSSTFLTIHIVARALFNVLANIFTAFSNWLVVLITTFRLIVVKVIKSEETS</sequence>
<dbReference type="AlphaFoldDB" id="A0A820TT67"/>
<dbReference type="Gene3D" id="1.20.1070.10">
    <property type="entry name" value="Rhodopsin 7-helix transmembrane proteins"/>
    <property type="match status" value="1"/>
</dbReference>
<accession>A0A820TT67</accession>
<protein>
    <recommendedName>
        <fullName evidence="6">G-protein coupled receptors family 1 profile domain-containing protein</fullName>
    </recommendedName>
</protein>
<evidence type="ECO:0000313" key="10">
    <source>
        <dbReference type="Proteomes" id="UP000663873"/>
    </source>
</evidence>
<dbReference type="Pfam" id="PF10324">
    <property type="entry name" value="7TM_GPCR_Srw"/>
    <property type="match status" value="1"/>
</dbReference>
<comment type="subcellular location">
    <subcellularLocation>
        <location evidence="1">Membrane</location>
    </subcellularLocation>
</comment>
<feature type="transmembrane region" description="Helical" evidence="5">
    <location>
        <begin position="20"/>
        <end position="46"/>
    </location>
</feature>
<name>A0A820TT67_9BILA</name>
<dbReference type="PANTHER" id="PTHR46641">
    <property type="entry name" value="FMRFAMIDE RECEPTOR-RELATED"/>
    <property type="match status" value="1"/>
</dbReference>
<keyword evidence="2 5" id="KW-0812">Transmembrane</keyword>
<dbReference type="EMBL" id="CAJOBO010002872">
    <property type="protein sequence ID" value="CAF4471867.1"/>
    <property type="molecule type" value="Genomic_DNA"/>
</dbReference>
<dbReference type="Proteomes" id="UP000663873">
    <property type="component" value="Unassembled WGS sequence"/>
</dbReference>
<dbReference type="InterPro" id="IPR019427">
    <property type="entry name" value="7TM_GPCR_serpentine_rcpt_Srw"/>
</dbReference>
<dbReference type="PANTHER" id="PTHR46641:SF2">
    <property type="entry name" value="FMRFAMIDE RECEPTOR"/>
    <property type="match status" value="1"/>
</dbReference>